<reference evidence="6 7" key="1">
    <citation type="submission" date="2016-10" db="EMBL/GenBank/DDBJ databases">
        <authorList>
            <person name="Marach S."/>
            <person name="Prathuangwong S."/>
            <person name="Takikawa Y."/>
            <person name="Dohra H."/>
        </authorList>
    </citation>
    <scope>NUCLEOTIDE SEQUENCE [LARGE SCALE GENOMIC DNA]</scope>
    <source>
        <strain evidence="6 7">K2</strain>
    </source>
</reference>
<dbReference type="PANTHER" id="PTHR42790:SF19">
    <property type="entry name" value="KYNURENINE_ALPHA-AMINOADIPATE AMINOTRANSFERASE, MITOCHONDRIAL"/>
    <property type="match status" value="1"/>
</dbReference>
<organism evidence="6 7">
    <name type="scientific">Bacillus amyloliquefaciens</name>
    <name type="common">Bacillus velezensis</name>
    <dbReference type="NCBI Taxonomy" id="1390"/>
    <lineage>
        <taxon>Bacteria</taxon>
        <taxon>Bacillati</taxon>
        <taxon>Bacillota</taxon>
        <taxon>Bacilli</taxon>
        <taxon>Bacillales</taxon>
        <taxon>Bacillaceae</taxon>
        <taxon>Bacillus</taxon>
        <taxon>Bacillus amyloliquefaciens group</taxon>
    </lineage>
</organism>
<gene>
    <name evidence="6" type="ORF">BKP66_08690</name>
</gene>
<keyword evidence="4" id="KW-0663">Pyridoxal phosphate</keyword>
<keyword evidence="3" id="KW-0808">Transferase</keyword>
<dbReference type="GO" id="GO:0008483">
    <property type="term" value="F:transaminase activity"/>
    <property type="evidence" value="ECO:0007669"/>
    <property type="project" value="UniProtKB-KW"/>
</dbReference>
<evidence type="ECO:0000256" key="4">
    <source>
        <dbReference type="ARBA" id="ARBA00022898"/>
    </source>
</evidence>
<protein>
    <submittedName>
        <fullName evidence="6">Aminotransferase</fullName>
    </submittedName>
</protein>
<keyword evidence="2 6" id="KW-0032">Aminotransferase</keyword>
<accession>A0AAP7TBQ9</accession>
<evidence type="ECO:0000256" key="3">
    <source>
        <dbReference type="ARBA" id="ARBA00022679"/>
    </source>
</evidence>
<proteinExistence type="predicted"/>
<dbReference type="GO" id="GO:1901605">
    <property type="term" value="P:alpha-amino acid metabolic process"/>
    <property type="evidence" value="ECO:0007669"/>
    <property type="project" value="TreeGrafter"/>
</dbReference>
<dbReference type="CDD" id="cd00609">
    <property type="entry name" value="AAT_like"/>
    <property type="match status" value="1"/>
</dbReference>
<comment type="caution">
    <text evidence="6">The sequence shown here is derived from an EMBL/GenBank/DDBJ whole genome shotgun (WGS) entry which is preliminary data.</text>
</comment>
<feature type="domain" description="Aminotransferase class I/classII large" evidence="5">
    <location>
        <begin position="63"/>
        <end position="389"/>
    </location>
</feature>
<evidence type="ECO:0000313" key="7">
    <source>
        <dbReference type="Proteomes" id="UP000180036"/>
    </source>
</evidence>
<name>A0AAP7TBQ9_BACAM</name>
<dbReference type="Proteomes" id="UP000180036">
    <property type="component" value="Unassembled WGS sequence"/>
</dbReference>
<evidence type="ECO:0000256" key="2">
    <source>
        <dbReference type="ARBA" id="ARBA00022576"/>
    </source>
</evidence>
<evidence type="ECO:0000259" key="5">
    <source>
        <dbReference type="Pfam" id="PF00155"/>
    </source>
</evidence>
<dbReference type="Pfam" id="PF00155">
    <property type="entry name" value="Aminotran_1_2"/>
    <property type="match status" value="1"/>
</dbReference>
<dbReference type="InterPro" id="IPR015422">
    <property type="entry name" value="PyrdxlP-dep_Trfase_small"/>
</dbReference>
<dbReference type="AlphaFoldDB" id="A0AAP7TBQ9"/>
<dbReference type="InterPro" id="IPR015424">
    <property type="entry name" value="PyrdxlP-dep_Trfase"/>
</dbReference>
<dbReference type="PANTHER" id="PTHR42790">
    <property type="entry name" value="AMINOTRANSFERASE"/>
    <property type="match status" value="1"/>
</dbReference>
<evidence type="ECO:0000313" key="6">
    <source>
        <dbReference type="EMBL" id="OIK21625.1"/>
    </source>
</evidence>
<dbReference type="GO" id="GO:0030170">
    <property type="term" value="F:pyridoxal phosphate binding"/>
    <property type="evidence" value="ECO:0007669"/>
    <property type="project" value="InterPro"/>
</dbReference>
<dbReference type="InterPro" id="IPR015421">
    <property type="entry name" value="PyrdxlP-dep_Trfase_major"/>
</dbReference>
<dbReference type="InterPro" id="IPR050859">
    <property type="entry name" value="Class-I_PLP-dep_aminotransf"/>
</dbReference>
<dbReference type="Gene3D" id="3.40.640.10">
    <property type="entry name" value="Type I PLP-dependent aspartate aminotransferase-like (Major domain)"/>
    <property type="match status" value="1"/>
</dbReference>
<dbReference type="EMBL" id="MOEA01000002">
    <property type="protein sequence ID" value="OIK21625.1"/>
    <property type="molecule type" value="Genomic_DNA"/>
</dbReference>
<dbReference type="SUPFAM" id="SSF53383">
    <property type="entry name" value="PLP-dependent transferases"/>
    <property type="match status" value="1"/>
</dbReference>
<evidence type="ECO:0000256" key="1">
    <source>
        <dbReference type="ARBA" id="ARBA00001933"/>
    </source>
</evidence>
<dbReference type="InterPro" id="IPR004839">
    <property type="entry name" value="Aminotransferase_I/II_large"/>
</dbReference>
<comment type="cofactor">
    <cofactor evidence="1">
        <name>pyridoxal 5'-phosphate</name>
        <dbReference type="ChEBI" id="CHEBI:597326"/>
    </cofactor>
</comment>
<sequence>MRSHAGRIFFSDHVKKALTNDPPGEWMPDVPKACIPLHSGYPDPALVPDKELKEAASRLLDEERDLPLHYMGSPRPAVLKKQIQKRLAVRGIHCRDDELIVTSGACQAIDLAARVFLDEQTAAAVEAPAYMEALEIFKNYTPQIMSVPVDQEGLQTETLALMLEERKRKGLVLPRLLYTIPAYQNPAGTVMSAKRRTRLLQLAETYDFLILEDDAYGELGFTDIPPPLKAMDQNGRVLYAGSLSKVIAPGMRIGWIAGNAAFIKALSWFKKDLDHPFSQAVTAVYLEQTNVEERLAALREAYRSKRDVLLAALEQYLPESASWNIPDGGYFVWVRVPGADTSALLARALSSGVSYVPGKYFFLNQEDGAEYLRLSFSYAGKAAIKEGVQKLGRLLENEV</sequence>
<dbReference type="Gene3D" id="3.90.1150.10">
    <property type="entry name" value="Aspartate Aminotransferase, domain 1"/>
    <property type="match status" value="1"/>
</dbReference>